<evidence type="ECO:0000313" key="1">
    <source>
        <dbReference type="EMBL" id="MBY6278075.1"/>
    </source>
</evidence>
<dbReference type="Proteomes" id="UP000732377">
    <property type="component" value="Unassembled WGS sequence"/>
</dbReference>
<dbReference type="AlphaFoldDB" id="A0A953LFX8"/>
<protein>
    <submittedName>
        <fullName evidence="1">Uncharacterized protein</fullName>
    </submittedName>
</protein>
<name>A0A953LFX8_SYMTR</name>
<comment type="caution">
    <text evidence="1">The sequence shown here is derived from an EMBL/GenBank/DDBJ whole genome shotgun (WGS) entry which is preliminary data.</text>
</comment>
<evidence type="ECO:0000313" key="2">
    <source>
        <dbReference type="Proteomes" id="UP000732377"/>
    </source>
</evidence>
<reference evidence="1" key="1">
    <citation type="submission" date="2017-11" db="EMBL/GenBank/DDBJ databases">
        <title>Three new genomes from thermophilic consortium.</title>
        <authorList>
            <person name="Quaggio R."/>
            <person name="Amgarten D."/>
            <person name="Setubal J.C."/>
        </authorList>
    </citation>
    <scope>NUCLEOTIDE SEQUENCE</scope>
    <source>
        <strain evidence="1">ZCTH01-B2</strain>
    </source>
</reference>
<sequence>MDAGSDADTVAQPDIGAFEAHAAPQLLSDQRLRGNEVTVRLQLGNALGLDVKVSADPVVRWQVSGSELILTAAPSTDMRIPVTVTVTDSTGKASQEVSFNLDGCCPGPRWSPTTAAPPP</sequence>
<accession>A0A953LFX8</accession>
<proteinExistence type="predicted"/>
<organism evidence="1 2">
    <name type="scientific">Symbiobacterium thermophilum</name>
    <dbReference type="NCBI Taxonomy" id="2734"/>
    <lineage>
        <taxon>Bacteria</taxon>
        <taxon>Bacillati</taxon>
        <taxon>Bacillota</taxon>
        <taxon>Clostridia</taxon>
        <taxon>Eubacteriales</taxon>
        <taxon>Symbiobacteriaceae</taxon>
        <taxon>Symbiobacterium</taxon>
    </lineage>
</organism>
<dbReference type="EMBL" id="PIUK01000331">
    <property type="protein sequence ID" value="MBY6278075.1"/>
    <property type="molecule type" value="Genomic_DNA"/>
</dbReference>
<gene>
    <name evidence="1" type="ORF">CWE10_18220</name>
</gene>